<sequence>MLVILPFVRLNFCTVLTILDFFGFRISRRTVPSGGSEVLTDCDQSLSIIEIGEILSSRVVSHQVWKLFIESIDRFGACFQNDACVLIIAREVQPLIIAFFDDLQHRLPCSIAVDDLLLSIWVRQR</sequence>
<evidence type="ECO:0000313" key="1">
    <source>
        <dbReference type="EMBL" id="TWT30548.1"/>
    </source>
</evidence>
<dbReference type="Proteomes" id="UP000317243">
    <property type="component" value="Unassembled WGS sequence"/>
</dbReference>
<protein>
    <submittedName>
        <fullName evidence="1">Uncharacterized protein</fullName>
    </submittedName>
</protein>
<gene>
    <name evidence="1" type="ORF">KOR42_54300</name>
</gene>
<name>A0A5C5UWJ5_9PLAN</name>
<dbReference type="EMBL" id="SIHI01000099">
    <property type="protein sequence ID" value="TWT30548.1"/>
    <property type="molecule type" value="Genomic_DNA"/>
</dbReference>
<dbReference type="AlphaFoldDB" id="A0A5C5UWJ5"/>
<evidence type="ECO:0000313" key="2">
    <source>
        <dbReference type="Proteomes" id="UP000317243"/>
    </source>
</evidence>
<reference evidence="1 2" key="1">
    <citation type="submission" date="2019-02" db="EMBL/GenBank/DDBJ databases">
        <title>Deep-cultivation of Planctomycetes and their phenomic and genomic characterization uncovers novel biology.</title>
        <authorList>
            <person name="Wiegand S."/>
            <person name="Jogler M."/>
            <person name="Boedeker C."/>
            <person name="Pinto D."/>
            <person name="Vollmers J."/>
            <person name="Rivas-Marin E."/>
            <person name="Kohn T."/>
            <person name="Peeters S.H."/>
            <person name="Heuer A."/>
            <person name="Rast P."/>
            <person name="Oberbeckmann S."/>
            <person name="Bunk B."/>
            <person name="Jeske O."/>
            <person name="Meyerdierks A."/>
            <person name="Storesund J.E."/>
            <person name="Kallscheuer N."/>
            <person name="Luecker S."/>
            <person name="Lage O.M."/>
            <person name="Pohl T."/>
            <person name="Merkel B.J."/>
            <person name="Hornburger P."/>
            <person name="Mueller R.-W."/>
            <person name="Bruemmer F."/>
            <person name="Labrenz M."/>
            <person name="Spormann A.M."/>
            <person name="Op Den Camp H."/>
            <person name="Overmann J."/>
            <person name="Amann R."/>
            <person name="Jetten M.S.M."/>
            <person name="Mascher T."/>
            <person name="Medema M.H."/>
            <person name="Devos D.P."/>
            <person name="Kaster A.-K."/>
            <person name="Ovreas L."/>
            <person name="Rohde M."/>
            <person name="Galperin M.Y."/>
            <person name="Jogler C."/>
        </authorList>
    </citation>
    <scope>NUCLEOTIDE SEQUENCE [LARGE SCALE GENOMIC DNA]</scope>
    <source>
        <strain evidence="1 2">KOR42</strain>
    </source>
</reference>
<accession>A0A5C5UWJ5</accession>
<proteinExistence type="predicted"/>
<keyword evidence="2" id="KW-1185">Reference proteome</keyword>
<organism evidence="1 2">
    <name type="scientific">Thalassoglobus neptunius</name>
    <dbReference type="NCBI Taxonomy" id="1938619"/>
    <lineage>
        <taxon>Bacteria</taxon>
        <taxon>Pseudomonadati</taxon>
        <taxon>Planctomycetota</taxon>
        <taxon>Planctomycetia</taxon>
        <taxon>Planctomycetales</taxon>
        <taxon>Planctomycetaceae</taxon>
        <taxon>Thalassoglobus</taxon>
    </lineage>
</organism>
<comment type="caution">
    <text evidence="1">The sequence shown here is derived from an EMBL/GenBank/DDBJ whole genome shotgun (WGS) entry which is preliminary data.</text>
</comment>